<name>A0AAX4KGM9_9TREE</name>
<dbReference type="AlphaFoldDB" id="A0AAX4KGM9"/>
<feature type="compositionally biased region" description="Basic and acidic residues" evidence="1">
    <location>
        <begin position="84"/>
        <end position="97"/>
    </location>
</feature>
<dbReference type="Proteomes" id="UP001358614">
    <property type="component" value="Chromosome 1"/>
</dbReference>
<gene>
    <name evidence="2" type="ORF">V865_002761</name>
</gene>
<dbReference type="KEGG" id="ker:91101565"/>
<organism evidence="2 3">
    <name type="scientific">Kwoniella europaea PYCC6329</name>
    <dbReference type="NCBI Taxonomy" id="1423913"/>
    <lineage>
        <taxon>Eukaryota</taxon>
        <taxon>Fungi</taxon>
        <taxon>Dikarya</taxon>
        <taxon>Basidiomycota</taxon>
        <taxon>Agaricomycotina</taxon>
        <taxon>Tremellomycetes</taxon>
        <taxon>Tremellales</taxon>
        <taxon>Cryptococcaceae</taxon>
        <taxon>Kwoniella</taxon>
    </lineage>
</organism>
<accession>A0AAX4KGM9</accession>
<feature type="compositionally biased region" description="Basic and acidic residues" evidence="1">
    <location>
        <begin position="61"/>
        <end position="71"/>
    </location>
</feature>
<feature type="compositionally biased region" description="Polar residues" evidence="1">
    <location>
        <begin position="1"/>
        <end position="12"/>
    </location>
</feature>
<dbReference type="EMBL" id="CP144089">
    <property type="protein sequence ID" value="WWD04690.1"/>
    <property type="molecule type" value="Genomic_DNA"/>
</dbReference>
<reference evidence="2 3" key="1">
    <citation type="submission" date="2024-01" db="EMBL/GenBank/DDBJ databases">
        <title>Comparative genomics of Cryptococcus and Kwoniella reveals pathogenesis evolution and contrasting modes of karyotype evolution via chromosome fusion or intercentromeric recombination.</title>
        <authorList>
            <person name="Coelho M.A."/>
            <person name="David-Palma M."/>
            <person name="Shea T."/>
            <person name="Bowers K."/>
            <person name="McGinley-Smith S."/>
            <person name="Mohammad A.W."/>
            <person name="Gnirke A."/>
            <person name="Yurkov A.M."/>
            <person name="Nowrousian M."/>
            <person name="Sun S."/>
            <person name="Cuomo C.A."/>
            <person name="Heitman J."/>
        </authorList>
    </citation>
    <scope>NUCLEOTIDE SEQUENCE [LARGE SCALE GENOMIC DNA]</scope>
    <source>
        <strain evidence="2 3">PYCC6329</strain>
    </source>
</reference>
<evidence type="ECO:0000256" key="1">
    <source>
        <dbReference type="SAM" id="MobiDB-lite"/>
    </source>
</evidence>
<dbReference type="GeneID" id="91101565"/>
<feature type="compositionally biased region" description="Basic and acidic residues" evidence="1">
    <location>
        <begin position="104"/>
        <end position="113"/>
    </location>
</feature>
<keyword evidence="3" id="KW-1185">Reference proteome</keyword>
<evidence type="ECO:0000313" key="2">
    <source>
        <dbReference type="EMBL" id="WWD04690.1"/>
    </source>
</evidence>
<dbReference type="RefSeq" id="XP_066082657.1">
    <property type="nucleotide sequence ID" value="XM_066226560.1"/>
</dbReference>
<feature type="region of interest" description="Disordered" evidence="1">
    <location>
        <begin position="1"/>
        <end position="242"/>
    </location>
</feature>
<proteinExistence type="predicted"/>
<sequence length="270" mass="31714">MTSDSQHPQQSVRRPIASGVRYYRPSNGSSRYYDPASRQWYPLDPPQSPRHSYSPDNDCYASERRYDKYDNTTRTSHYYGPPRDASRDRHNSTRREVYDDDEYVEHGDRRDVDEHDDLYQDYESYSNPCYHQDPYANYEDDRRPTDYDGPEDNYYAHQRYTQRRSNSDLDGYLRRPFSHGIRRPNASSGHEGQSKPPISRSLPSRRTIITKASGEGDDDIPSHVLDQLPRGEGYEFSYSEQTREGTTYIFEKNRDKPGQEQGFAVVDKTK</sequence>
<evidence type="ECO:0000313" key="3">
    <source>
        <dbReference type="Proteomes" id="UP001358614"/>
    </source>
</evidence>
<protein>
    <submittedName>
        <fullName evidence="2">Uncharacterized protein</fullName>
    </submittedName>
</protein>